<keyword evidence="4" id="KW-1185">Reference proteome</keyword>
<organism evidence="3 4">
    <name type="scientific">Pomacea canaliculata</name>
    <name type="common">Golden apple snail</name>
    <dbReference type="NCBI Taxonomy" id="400727"/>
    <lineage>
        <taxon>Eukaryota</taxon>
        <taxon>Metazoa</taxon>
        <taxon>Spiralia</taxon>
        <taxon>Lophotrochozoa</taxon>
        <taxon>Mollusca</taxon>
        <taxon>Gastropoda</taxon>
        <taxon>Caenogastropoda</taxon>
        <taxon>Architaenioglossa</taxon>
        <taxon>Ampullarioidea</taxon>
        <taxon>Ampullariidae</taxon>
        <taxon>Pomacea</taxon>
    </lineage>
</organism>
<evidence type="ECO:0000256" key="2">
    <source>
        <dbReference type="SAM" id="Phobius"/>
    </source>
</evidence>
<evidence type="ECO:0000313" key="4">
    <source>
        <dbReference type="Proteomes" id="UP000245119"/>
    </source>
</evidence>
<dbReference type="AlphaFoldDB" id="A0A2T7PHK6"/>
<feature type="transmembrane region" description="Helical" evidence="2">
    <location>
        <begin position="127"/>
        <end position="145"/>
    </location>
</feature>
<feature type="transmembrane region" description="Helical" evidence="2">
    <location>
        <begin position="165"/>
        <end position="188"/>
    </location>
</feature>
<gene>
    <name evidence="3" type="ORF">C0Q70_08350</name>
</gene>
<feature type="region of interest" description="Disordered" evidence="1">
    <location>
        <begin position="1"/>
        <end position="66"/>
    </location>
</feature>
<feature type="compositionally biased region" description="Basic and acidic residues" evidence="1">
    <location>
        <begin position="45"/>
        <end position="58"/>
    </location>
</feature>
<evidence type="ECO:0000256" key="1">
    <source>
        <dbReference type="SAM" id="MobiDB-lite"/>
    </source>
</evidence>
<accession>A0A2T7PHK6</accession>
<dbReference type="Proteomes" id="UP000245119">
    <property type="component" value="Linkage Group LG4"/>
</dbReference>
<keyword evidence="2" id="KW-1133">Transmembrane helix</keyword>
<reference evidence="3 4" key="1">
    <citation type="submission" date="2018-04" db="EMBL/GenBank/DDBJ databases">
        <title>The genome of golden apple snail Pomacea canaliculata provides insight into stress tolerance and invasive adaptation.</title>
        <authorList>
            <person name="Liu C."/>
            <person name="Liu B."/>
            <person name="Ren Y."/>
            <person name="Zhang Y."/>
            <person name="Wang H."/>
            <person name="Li S."/>
            <person name="Jiang F."/>
            <person name="Yin L."/>
            <person name="Zhang G."/>
            <person name="Qian W."/>
            <person name="Fan W."/>
        </authorList>
    </citation>
    <scope>NUCLEOTIDE SEQUENCE [LARGE SCALE GENOMIC DNA]</scope>
    <source>
        <strain evidence="3">SZHN2017</strain>
        <tissue evidence="3">Muscle</tissue>
    </source>
</reference>
<proteinExistence type="predicted"/>
<dbReference type="EMBL" id="PZQS01000004">
    <property type="protein sequence ID" value="PVD32903.1"/>
    <property type="molecule type" value="Genomic_DNA"/>
</dbReference>
<dbReference type="OrthoDB" id="6268706at2759"/>
<name>A0A2T7PHK6_POMCA</name>
<keyword evidence="2" id="KW-0812">Transmembrane</keyword>
<comment type="caution">
    <text evidence="3">The sequence shown here is derived from an EMBL/GenBank/DDBJ whole genome shotgun (WGS) entry which is preliminary data.</text>
</comment>
<sequence length="447" mass="50241">MESSRGQRSARGRNARVDETEAGSRPSSSRKPAKSSRKGVAPAETLEKGEEKENEQDGAKSPTLLTSLHTTSAEKKRLGVFRYNPWLDADLVSAVIIWIEDLPQIAINVYIAMCREDPISIFQLSKASVILIGILIRIIISSVKYCNKAALREAQLKTAESQRHVVFRVFIMSGLLINAACAITIFIFTQTQRDMNGKITFNVPTTLLEDQYNDQRYFQNVSVFIHHPDFDTGSLGPNNRANWVQLMTINKIRDQPDLDISYQYVYERDSSTLRMALWTMEEWKGKTGSSNWSLSECYNMSLASGRLSVVDNVTCASPTYFRQAQYVFITFSFTAPAAVFRRLIFGDIGVNLNIGQNGSCFEYDNITDDASKNMQIPSIHYYRINSTLMSTTSKHVVSENGISRFYRNDGVDLTDIREVWKTGWGGCESSGSMAPHLDRSISTPCGR</sequence>
<evidence type="ECO:0000313" key="3">
    <source>
        <dbReference type="EMBL" id="PVD32903.1"/>
    </source>
</evidence>
<keyword evidence="2" id="KW-0472">Membrane</keyword>
<protein>
    <submittedName>
        <fullName evidence="3">Uncharacterized protein</fullName>
    </submittedName>
</protein>